<reference evidence="1" key="2">
    <citation type="journal article" date="2022" name="New Phytol.">
        <title>Evolutionary transition to the ectomycorrhizal habit in the genomes of a hyperdiverse lineage of mushroom-forming fungi.</title>
        <authorList>
            <person name="Looney B."/>
            <person name="Miyauchi S."/>
            <person name="Morin E."/>
            <person name="Drula E."/>
            <person name="Courty P.E."/>
            <person name="Kohler A."/>
            <person name="Kuo A."/>
            <person name="LaButti K."/>
            <person name="Pangilinan J."/>
            <person name="Lipzen A."/>
            <person name="Riley R."/>
            <person name="Andreopoulos W."/>
            <person name="He G."/>
            <person name="Johnson J."/>
            <person name="Nolan M."/>
            <person name="Tritt A."/>
            <person name="Barry K.W."/>
            <person name="Grigoriev I.V."/>
            <person name="Nagy L.G."/>
            <person name="Hibbett D."/>
            <person name="Henrissat B."/>
            <person name="Matheny P.B."/>
            <person name="Labbe J."/>
            <person name="Martin F.M."/>
        </authorList>
    </citation>
    <scope>NUCLEOTIDE SEQUENCE</scope>
    <source>
        <strain evidence="1">HHB10654</strain>
    </source>
</reference>
<gene>
    <name evidence="1" type="ORF">BV25DRAFT_756687</name>
</gene>
<protein>
    <submittedName>
        <fullName evidence="1">Uncharacterized protein</fullName>
    </submittedName>
</protein>
<dbReference type="Proteomes" id="UP000814140">
    <property type="component" value="Unassembled WGS sequence"/>
</dbReference>
<reference evidence="1" key="1">
    <citation type="submission" date="2021-03" db="EMBL/GenBank/DDBJ databases">
        <authorList>
            <consortium name="DOE Joint Genome Institute"/>
            <person name="Ahrendt S."/>
            <person name="Looney B.P."/>
            <person name="Miyauchi S."/>
            <person name="Morin E."/>
            <person name="Drula E."/>
            <person name="Courty P.E."/>
            <person name="Chicoki N."/>
            <person name="Fauchery L."/>
            <person name="Kohler A."/>
            <person name="Kuo A."/>
            <person name="Labutti K."/>
            <person name="Pangilinan J."/>
            <person name="Lipzen A."/>
            <person name="Riley R."/>
            <person name="Andreopoulos W."/>
            <person name="He G."/>
            <person name="Johnson J."/>
            <person name="Barry K.W."/>
            <person name="Grigoriev I.V."/>
            <person name="Nagy L."/>
            <person name="Hibbett D."/>
            <person name="Henrissat B."/>
            <person name="Matheny P.B."/>
            <person name="Labbe J."/>
            <person name="Martin F."/>
        </authorList>
    </citation>
    <scope>NUCLEOTIDE SEQUENCE</scope>
    <source>
        <strain evidence="1">HHB10654</strain>
    </source>
</reference>
<dbReference type="EMBL" id="MU277212">
    <property type="protein sequence ID" value="KAI0061425.1"/>
    <property type="molecule type" value="Genomic_DNA"/>
</dbReference>
<comment type="caution">
    <text evidence="1">The sequence shown here is derived from an EMBL/GenBank/DDBJ whole genome shotgun (WGS) entry which is preliminary data.</text>
</comment>
<sequence>MASMYRFLRELSGATSLSSTNSELDKYSALWNEFWGSDDAQARHFQTCTIQRDGTLPDLDVPSEVAILHAASVSSLHVGQGPILIRPEFVEALKALLQFAEDNPSSIPCVFYDILEDQEAIPACSGAWPSAQDENPFLAHNDEPAHSVRPAGLAGHRQNALANLCFMSSAPSQKGHHIPGHSGRRNRF</sequence>
<evidence type="ECO:0000313" key="2">
    <source>
        <dbReference type="Proteomes" id="UP000814140"/>
    </source>
</evidence>
<name>A0ACB8SZT8_9AGAM</name>
<proteinExistence type="predicted"/>
<organism evidence="1 2">
    <name type="scientific">Artomyces pyxidatus</name>
    <dbReference type="NCBI Taxonomy" id="48021"/>
    <lineage>
        <taxon>Eukaryota</taxon>
        <taxon>Fungi</taxon>
        <taxon>Dikarya</taxon>
        <taxon>Basidiomycota</taxon>
        <taxon>Agaricomycotina</taxon>
        <taxon>Agaricomycetes</taxon>
        <taxon>Russulales</taxon>
        <taxon>Auriscalpiaceae</taxon>
        <taxon>Artomyces</taxon>
    </lineage>
</organism>
<evidence type="ECO:0000313" key="1">
    <source>
        <dbReference type="EMBL" id="KAI0061425.1"/>
    </source>
</evidence>
<keyword evidence="2" id="KW-1185">Reference proteome</keyword>
<accession>A0ACB8SZT8</accession>